<evidence type="ECO:0000256" key="10">
    <source>
        <dbReference type="PROSITE-ProRule" id="PRU10141"/>
    </source>
</evidence>
<dbReference type="PROSITE" id="PS00107">
    <property type="entry name" value="PROTEIN_KINASE_ATP"/>
    <property type="match status" value="1"/>
</dbReference>
<dbReference type="PANTHER" id="PTHR43895:SF123">
    <property type="entry name" value="NON-SPECIFIC SERINE_THREONINE PROTEIN KINASE"/>
    <property type="match status" value="1"/>
</dbReference>
<dbReference type="PANTHER" id="PTHR43895">
    <property type="entry name" value="CALCIUM/CALMODULIN-DEPENDENT PROTEIN KINASE KINASE-RELATED"/>
    <property type="match status" value="1"/>
</dbReference>
<evidence type="ECO:0000256" key="3">
    <source>
        <dbReference type="ARBA" id="ARBA00022527"/>
    </source>
</evidence>
<dbReference type="SUPFAM" id="SSF56112">
    <property type="entry name" value="Protein kinase-like (PK-like)"/>
    <property type="match status" value="1"/>
</dbReference>
<dbReference type="InterPro" id="IPR000719">
    <property type="entry name" value="Prot_kinase_dom"/>
</dbReference>
<accession>A0AA38F5V4</accession>
<evidence type="ECO:0000256" key="6">
    <source>
        <dbReference type="ARBA" id="ARBA00022777"/>
    </source>
</evidence>
<dbReference type="Gene3D" id="1.10.510.10">
    <property type="entry name" value="Transferase(Phosphotransferase) domain 1"/>
    <property type="match status" value="1"/>
</dbReference>
<evidence type="ECO:0000256" key="4">
    <source>
        <dbReference type="ARBA" id="ARBA00022679"/>
    </source>
</evidence>
<dbReference type="Proteomes" id="UP000824469">
    <property type="component" value="Unassembled WGS sequence"/>
</dbReference>
<dbReference type="Gene3D" id="3.30.200.20">
    <property type="entry name" value="Phosphorylase Kinase, domain 1"/>
    <property type="match status" value="1"/>
</dbReference>
<comment type="catalytic activity">
    <reaction evidence="8">
        <text>L-threonyl-[protein] + ATP = O-phospho-L-threonyl-[protein] + ADP + H(+)</text>
        <dbReference type="Rhea" id="RHEA:46608"/>
        <dbReference type="Rhea" id="RHEA-COMP:11060"/>
        <dbReference type="Rhea" id="RHEA-COMP:11605"/>
        <dbReference type="ChEBI" id="CHEBI:15378"/>
        <dbReference type="ChEBI" id="CHEBI:30013"/>
        <dbReference type="ChEBI" id="CHEBI:30616"/>
        <dbReference type="ChEBI" id="CHEBI:61977"/>
        <dbReference type="ChEBI" id="CHEBI:456216"/>
        <dbReference type="EC" id="2.7.11.1"/>
    </reaction>
</comment>
<name>A0AA38F5V4_TAXCH</name>
<sequence length="390" mass="43690">MLPDLVKKGLSMAKMGAKMENKGSNTLMGKYELGRLLGQGAFAKVFLARNSKTGENVAIKVMNKAKILKVGMTAQIKREISIMKQVKHPNIVQLHEVMATKEKIYFVMEYVKGGSLCSKIISKGKLKEDKARKYFQQLVNALDYCHCRGVYHRDLKPENLLIDEGGNLKVSDFGLSAVSEQLKEDGLLHTTCGSPAYVAPEVIMSRGYEGAKADIWSCGVILFVLVAGRLPFCADNIVQMYRKIHKGEFHCPEWFSSGVCKLLAKLLDPNPRTRITIPKLVEVSWYKRGLRHAKLNSEDDDFCNLADVNSVFNNNGSTEKELETVTEKPAMFNAFDIISLSQGFDLTGLFEEKDKFKDEIRFTSMQPASVIISKLKESKKCKIQSQKDGL</sequence>
<dbReference type="SMART" id="SM00220">
    <property type="entry name" value="S_TKc"/>
    <property type="match status" value="1"/>
</dbReference>
<evidence type="ECO:0000256" key="1">
    <source>
        <dbReference type="ARBA" id="ARBA00006234"/>
    </source>
</evidence>
<dbReference type="InterPro" id="IPR004041">
    <property type="entry name" value="NAF_dom"/>
</dbReference>
<comment type="caution">
    <text evidence="14">The sequence shown here is derived from an EMBL/GenBank/DDBJ whole genome shotgun (WGS) entry which is preliminary data.</text>
</comment>
<dbReference type="InterPro" id="IPR011009">
    <property type="entry name" value="Kinase-like_dom_sf"/>
</dbReference>
<organism evidence="14 15">
    <name type="scientific">Taxus chinensis</name>
    <name type="common">Chinese yew</name>
    <name type="synonym">Taxus wallichiana var. chinensis</name>
    <dbReference type="NCBI Taxonomy" id="29808"/>
    <lineage>
        <taxon>Eukaryota</taxon>
        <taxon>Viridiplantae</taxon>
        <taxon>Streptophyta</taxon>
        <taxon>Embryophyta</taxon>
        <taxon>Tracheophyta</taxon>
        <taxon>Spermatophyta</taxon>
        <taxon>Pinopsida</taxon>
        <taxon>Pinidae</taxon>
        <taxon>Conifers II</taxon>
        <taxon>Cupressales</taxon>
        <taxon>Taxaceae</taxon>
        <taxon>Taxus</taxon>
    </lineage>
</organism>
<feature type="domain" description="Protein kinase" evidence="12">
    <location>
        <begin position="31"/>
        <end position="286"/>
    </location>
</feature>
<dbReference type="FunFam" id="3.30.200.20:FF:000096">
    <property type="entry name" value="Non-specific serine/threonine protein kinase"/>
    <property type="match status" value="1"/>
</dbReference>
<dbReference type="EMBL" id="JAHRHJ020001121">
    <property type="protein sequence ID" value="KAH9293454.1"/>
    <property type="molecule type" value="Genomic_DNA"/>
</dbReference>
<reference evidence="14 15" key="1">
    <citation type="journal article" date="2021" name="Nat. Plants">
        <title>The Taxus genome provides insights into paclitaxel biosynthesis.</title>
        <authorList>
            <person name="Xiong X."/>
            <person name="Gou J."/>
            <person name="Liao Q."/>
            <person name="Li Y."/>
            <person name="Zhou Q."/>
            <person name="Bi G."/>
            <person name="Li C."/>
            <person name="Du R."/>
            <person name="Wang X."/>
            <person name="Sun T."/>
            <person name="Guo L."/>
            <person name="Liang H."/>
            <person name="Lu P."/>
            <person name="Wu Y."/>
            <person name="Zhang Z."/>
            <person name="Ro D.K."/>
            <person name="Shang Y."/>
            <person name="Huang S."/>
            <person name="Yan J."/>
        </authorList>
    </citation>
    <scope>NUCLEOTIDE SEQUENCE [LARGE SCALE GENOMIC DNA]</scope>
    <source>
        <strain evidence="14">Ta-2019</strain>
    </source>
</reference>
<protein>
    <recommendedName>
        <fullName evidence="2">non-specific serine/threonine protein kinase</fullName>
        <ecNumber evidence="2">2.7.11.1</ecNumber>
    </recommendedName>
</protein>
<evidence type="ECO:0000313" key="15">
    <source>
        <dbReference type="Proteomes" id="UP000824469"/>
    </source>
</evidence>
<dbReference type="GO" id="GO:0005524">
    <property type="term" value="F:ATP binding"/>
    <property type="evidence" value="ECO:0007669"/>
    <property type="project" value="UniProtKB-UniRule"/>
</dbReference>
<evidence type="ECO:0000259" key="13">
    <source>
        <dbReference type="PROSITE" id="PS50816"/>
    </source>
</evidence>
<evidence type="ECO:0000256" key="8">
    <source>
        <dbReference type="ARBA" id="ARBA00047899"/>
    </source>
</evidence>
<dbReference type="GO" id="GO:0007165">
    <property type="term" value="P:signal transduction"/>
    <property type="evidence" value="ECO:0007669"/>
    <property type="project" value="InterPro"/>
</dbReference>
<feature type="binding site" evidence="10">
    <location>
        <position position="60"/>
    </location>
    <ligand>
        <name>ATP</name>
        <dbReference type="ChEBI" id="CHEBI:30616"/>
    </ligand>
</feature>
<feature type="domain" description="NAF" evidence="13">
    <location>
        <begin position="327"/>
        <end position="351"/>
    </location>
</feature>
<keyword evidence="15" id="KW-1185">Reference proteome</keyword>
<evidence type="ECO:0000256" key="2">
    <source>
        <dbReference type="ARBA" id="ARBA00012513"/>
    </source>
</evidence>
<comment type="catalytic activity">
    <reaction evidence="9">
        <text>L-seryl-[protein] + ATP = O-phospho-L-seryl-[protein] + ADP + H(+)</text>
        <dbReference type="Rhea" id="RHEA:17989"/>
        <dbReference type="Rhea" id="RHEA-COMP:9863"/>
        <dbReference type="Rhea" id="RHEA-COMP:11604"/>
        <dbReference type="ChEBI" id="CHEBI:15378"/>
        <dbReference type="ChEBI" id="CHEBI:29999"/>
        <dbReference type="ChEBI" id="CHEBI:30616"/>
        <dbReference type="ChEBI" id="CHEBI:83421"/>
        <dbReference type="ChEBI" id="CHEBI:456216"/>
        <dbReference type="EC" id="2.7.11.1"/>
    </reaction>
</comment>
<dbReference type="Pfam" id="PF03822">
    <property type="entry name" value="NAF"/>
    <property type="match status" value="1"/>
</dbReference>
<dbReference type="InterPro" id="IPR017441">
    <property type="entry name" value="Protein_kinase_ATP_BS"/>
</dbReference>
<evidence type="ECO:0000313" key="14">
    <source>
        <dbReference type="EMBL" id="KAH9293454.1"/>
    </source>
</evidence>
<keyword evidence="3 11" id="KW-0723">Serine/threonine-protein kinase</keyword>
<dbReference type="AlphaFoldDB" id="A0AA38F5V4"/>
<dbReference type="CDD" id="cd12195">
    <property type="entry name" value="CIPK_C"/>
    <property type="match status" value="1"/>
</dbReference>
<dbReference type="Gene3D" id="3.30.310.80">
    <property type="entry name" value="Kinase associated domain 1, KA1"/>
    <property type="match status" value="1"/>
</dbReference>
<evidence type="ECO:0000256" key="11">
    <source>
        <dbReference type="RuleBase" id="RU000304"/>
    </source>
</evidence>
<evidence type="ECO:0000259" key="12">
    <source>
        <dbReference type="PROSITE" id="PS50011"/>
    </source>
</evidence>
<dbReference type="FunFam" id="1.10.510.10:FF:000279">
    <property type="entry name" value="Non-specific serine/threonine protein kinase"/>
    <property type="match status" value="1"/>
</dbReference>
<dbReference type="EC" id="2.7.11.1" evidence="2"/>
<proteinExistence type="inferred from homology"/>
<dbReference type="PROSITE" id="PS50816">
    <property type="entry name" value="NAF"/>
    <property type="match status" value="1"/>
</dbReference>
<evidence type="ECO:0000256" key="7">
    <source>
        <dbReference type="ARBA" id="ARBA00022840"/>
    </source>
</evidence>
<evidence type="ECO:0000256" key="9">
    <source>
        <dbReference type="ARBA" id="ARBA00048679"/>
    </source>
</evidence>
<keyword evidence="4" id="KW-0808">Transferase</keyword>
<gene>
    <name evidence="14" type="ORF">KI387_041339</name>
</gene>
<keyword evidence="6" id="KW-0418">Kinase</keyword>
<dbReference type="InterPro" id="IPR008271">
    <property type="entry name" value="Ser/Thr_kinase_AS"/>
</dbReference>
<keyword evidence="5 10" id="KW-0547">Nucleotide-binding</keyword>
<keyword evidence="7 10" id="KW-0067">ATP-binding</keyword>
<dbReference type="Pfam" id="PF00069">
    <property type="entry name" value="Pkinase"/>
    <property type="match status" value="1"/>
</dbReference>
<comment type="similarity">
    <text evidence="1">Belongs to the protein kinase superfamily. CAMK Ser/Thr protein kinase family. SNF1 subfamily.</text>
</comment>
<dbReference type="PROSITE" id="PS00108">
    <property type="entry name" value="PROTEIN_KINASE_ST"/>
    <property type="match status" value="1"/>
</dbReference>
<dbReference type="InterPro" id="IPR018451">
    <property type="entry name" value="NAF/FISL_domain"/>
</dbReference>
<dbReference type="OMA" id="EERPRCH"/>
<dbReference type="PROSITE" id="PS50011">
    <property type="entry name" value="PROTEIN_KINASE_DOM"/>
    <property type="match status" value="1"/>
</dbReference>
<evidence type="ECO:0000256" key="5">
    <source>
        <dbReference type="ARBA" id="ARBA00022741"/>
    </source>
</evidence>
<dbReference type="GO" id="GO:0004674">
    <property type="term" value="F:protein serine/threonine kinase activity"/>
    <property type="evidence" value="ECO:0007669"/>
    <property type="project" value="UniProtKB-KW"/>
</dbReference>